<dbReference type="KEGG" id="nzs:SLY_0139"/>
<evidence type="ECO:0000313" key="2">
    <source>
        <dbReference type="Proteomes" id="UP000013941"/>
    </source>
</evidence>
<name>R4S001_PHYAS</name>
<reference evidence="1 2" key="1">
    <citation type="journal article" date="2013" name="BMC Genomics">
        <title>Comparison of the complete genome sequence of two closely related isolates of 'Candidatus Phytoplasma australiense' reveals genome plasticity.</title>
        <authorList>
            <person name="Andersen M.T."/>
            <person name="Liefting L.W."/>
            <person name="Havukkala I."/>
            <person name="Beever R.E."/>
        </authorList>
    </citation>
    <scope>NUCLEOTIDE SEQUENCE [LARGE SCALE GENOMIC DNA]</scope>
    <source>
        <strain evidence="1 2">NZSb11</strain>
    </source>
</reference>
<dbReference type="Proteomes" id="UP000013941">
    <property type="component" value="Chromosome"/>
</dbReference>
<organism evidence="1 2">
    <name type="scientific">Strawberry lethal yellows phytoplasma (CPA) str. NZSb11</name>
    <dbReference type="NCBI Taxonomy" id="980422"/>
    <lineage>
        <taxon>Bacteria</taxon>
        <taxon>Bacillati</taxon>
        <taxon>Mycoplasmatota</taxon>
        <taxon>Mollicutes</taxon>
        <taxon>Acholeplasmatales</taxon>
        <taxon>Acholeplasmataceae</taxon>
        <taxon>Candidatus Phytoplasma</taxon>
        <taxon>16SrXII (Stolbur group)</taxon>
    </lineage>
</organism>
<dbReference type="EMBL" id="CP002548">
    <property type="protein sequence ID" value="AGL90063.1"/>
    <property type="molecule type" value="Genomic_DNA"/>
</dbReference>
<accession>R4S001</accession>
<sequence length="36" mass="4381">MKIFFIVAFLRQLFYFFLQTYSFKLKNIVVITISSN</sequence>
<evidence type="ECO:0000313" key="1">
    <source>
        <dbReference type="EMBL" id="AGL90063.1"/>
    </source>
</evidence>
<protein>
    <submittedName>
        <fullName evidence="1">Uncharacterized protein</fullName>
    </submittedName>
</protein>
<dbReference type="HOGENOM" id="CLU_3358800_0_0_14"/>
<gene>
    <name evidence="1" type="ORF">SLY_0139</name>
</gene>
<dbReference type="AlphaFoldDB" id="R4S001"/>
<proteinExistence type="predicted"/>
<keyword evidence="2" id="KW-1185">Reference proteome</keyword>